<feature type="compositionally biased region" description="Polar residues" evidence="1">
    <location>
        <begin position="168"/>
        <end position="189"/>
    </location>
</feature>
<feature type="region of interest" description="Disordered" evidence="1">
    <location>
        <begin position="159"/>
        <end position="189"/>
    </location>
</feature>
<keyword evidence="3" id="KW-1185">Reference proteome</keyword>
<sequence>MLSQSETAKYLDRCVDEESPELAMEEVLSAYVAWKLVRGQSCEVVLQKLRYLTIYLRVTNRRRVLEQIREVIVVTATELSFGGGLIGACPLNTLIGKEVWNLLRRKLSSNTFNTDPEYGGPITFHDLRSVEESRNPVRQLDEQIASNATSSHATTFSTGTAVARDETSTTLHTPSLFSRQRRPQTSPQIPWSERPRWIRVWFFTRPHLAGPSNMLQRLVPEYRSLVPAYTSFRGTLPLYVTERS</sequence>
<evidence type="ECO:0000313" key="3">
    <source>
        <dbReference type="Proteomes" id="UP000799118"/>
    </source>
</evidence>
<protein>
    <submittedName>
        <fullName evidence="2">Uncharacterized protein</fullName>
    </submittedName>
</protein>
<proteinExistence type="predicted"/>
<organism evidence="2 3">
    <name type="scientific">Gymnopus androsaceus JB14</name>
    <dbReference type="NCBI Taxonomy" id="1447944"/>
    <lineage>
        <taxon>Eukaryota</taxon>
        <taxon>Fungi</taxon>
        <taxon>Dikarya</taxon>
        <taxon>Basidiomycota</taxon>
        <taxon>Agaricomycotina</taxon>
        <taxon>Agaricomycetes</taxon>
        <taxon>Agaricomycetidae</taxon>
        <taxon>Agaricales</taxon>
        <taxon>Marasmiineae</taxon>
        <taxon>Omphalotaceae</taxon>
        <taxon>Gymnopus</taxon>
    </lineage>
</organism>
<gene>
    <name evidence="2" type="ORF">BT96DRAFT_986538</name>
</gene>
<accession>A0A6A4IFX2</accession>
<dbReference type="OrthoDB" id="3029958at2759"/>
<dbReference type="EMBL" id="ML769395">
    <property type="protein sequence ID" value="KAE9407545.1"/>
    <property type="molecule type" value="Genomic_DNA"/>
</dbReference>
<dbReference type="AlphaFoldDB" id="A0A6A4IFX2"/>
<dbReference type="Proteomes" id="UP000799118">
    <property type="component" value="Unassembled WGS sequence"/>
</dbReference>
<name>A0A6A4IFX2_9AGAR</name>
<evidence type="ECO:0000256" key="1">
    <source>
        <dbReference type="SAM" id="MobiDB-lite"/>
    </source>
</evidence>
<reference evidence="2" key="1">
    <citation type="journal article" date="2019" name="Environ. Microbiol.">
        <title>Fungal ecological strategies reflected in gene transcription - a case study of two litter decomposers.</title>
        <authorList>
            <person name="Barbi F."/>
            <person name="Kohler A."/>
            <person name="Barry K."/>
            <person name="Baskaran P."/>
            <person name="Daum C."/>
            <person name="Fauchery L."/>
            <person name="Ihrmark K."/>
            <person name="Kuo A."/>
            <person name="LaButti K."/>
            <person name="Lipzen A."/>
            <person name="Morin E."/>
            <person name="Grigoriev I.V."/>
            <person name="Henrissat B."/>
            <person name="Lindahl B."/>
            <person name="Martin F."/>
        </authorList>
    </citation>
    <scope>NUCLEOTIDE SEQUENCE</scope>
    <source>
        <strain evidence="2">JB14</strain>
    </source>
</reference>
<evidence type="ECO:0000313" key="2">
    <source>
        <dbReference type="EMBL" id="KAE9407545.1"/>
    </source>
</evidence>